<dbReference type="InterPro" id="IPR036291">
    <property type="entry name" value="NAD(P)-bd_dom_sf"/>
</dbReference>
<dbReference type="PANTHER" id="PTHR35330:SF1">
    <property type="entry name" value="SIROHEME BIOSYNTHESIS PROTEIN MET8"/>
    <property type="match status" value="1"/>
</dbReference>
<evidence type="ECO:0000256" key="1">
    <source>
        <dbReference type="ARBA" id="ARBA00005010"/>
    </source>
</evidence>
<sequence>MIPLMLDLAGRTVLIFGGGDVGVRKAAFFQHEAKVTVISRSFSPAFDGLTIRRCRMEIADLREDELVRMLTGAFLVVTATSDPALNDRIGSLCRERGVLWNNAAGEQGDVLVPSIVAGKHYLLAVTTFGMSPAVPRYLRLRLEREYAELDGMIALQRDLRAMLKDAEPVQDRRSATLWSVLCDEDIWAALASDYNRALHLAEERYLACPR</sequence>
<dbReference type="PANTHER" id="PTHR35330">
    <property type="entry name" value="SIROHEME BIOSYNTHESIS PROTEIN MET8"/>
    <property type="match status" value="1"/>
</dbReference>
<dbReference type="EC" id="1.3.1.76" evidence="2"/>
<dbReference type="InterPro" id="IPR006367">
    <property type="entry name" value="Sirohaem_synthase_N"/>
</dbReference>
<comment type="pathway">
    <text evidence="1">Porphyrin-containing compound metabolism; siroheme biosynthesis; sirohydrochlorin from precorrin-2: step 1/1.</text>
</comment>
<dbReference type="RefSeq" id="WP_301662502.1">
    <property type="nucleotide sequence ID" value="NZ_VCYH01000001.1"/>
</dbReference>
<evidence type="ECO:0000313" key="7">
    <source>
        <dbReference type="EMBL" id="MDN7023457.1"/>
    </source>
</evidence>
<keyword evidence="3" id="KW-0560">Oxidoreductase</keyword>
<keyword evidence="5" id="KW-0627">Porphyrin biosynthesis</keyword>
<evidence type="ECO:0000256" key="2">
    <source>
        <dbReference type="ARBA" id="ARBA00012400"/>
    </source>
</evidence>
<dbReference type="NCBIfam" id="TIGR01470">
    <property type="entry name" value="cysG_Nterm"/>
    <property type="match status" value="1"/>
</dbReference>
<organism evidence="7 8">
    <name type="scientific">Methanoculleus frigidifontis</name>
    <dbReference type="NCBI Taxonomy" id="2584085"/>
    <lineage>
        <taxon>Archaea</taxon>
        <taxon>Methanobacteriati</taxon>
        <taxon>Methanobacteriota</taxon>
        <taxon>Stenosarchaea group</taxon>
        <taxon>Methanomicrobia</taxon>
        <taxon>Methanomicrobiales</taxon>
        <taxon>Methanomicrobiaceae</taxon>
        <taxon>Methanoculleus</taxon>
    </lineage>
</organism>
<proteinExistence type="predicted"/>
<gene>
    <name evidence="7" type="ORF">FGU65_00835</name>
</gene>
<evidence type="ECO:0000256" key="5">
    <source>
        <dbReference type="ARBA" id="ARBA00023244"/>
    </source>
</evidence>
<evidence type="ECO:0000256" key="4">
    <source>
        <dbReference type="ARBA" id="ARBA00023027"/>
    </source>
</evidence>
<comment type="catalytic activity">
    <reaction evidence="6">
        <text>precorrin-2 + NAD(+) = sirohydrochlorin + NADH + 2 H(+)</text>
        <dbReference type="Rhea" id="RHEA:15613"/>
        <dbReference type="ChEBI" id="CHEBI:15378"/>
        <dbReference type="ChEBI" id="CHEBI:57540"/>
        <dbReference type="ChEBI" id="CHEBI:57945"/>
        <dbReference type="ChEBI" id="CHEBI:58351"/>
        <dbReference type="ChEBI" id="CHEBI:58827"/>
        <dbReference type="EC" id="1.3.1.76"/>
    </reaction>
</comment>
<evidence type="ECO:0000313" key="8">
    <source>
        <dbReference type="Proteomes" id="UP001168338"/>
    </source>
</evidence>
<evidence type="ECO:0000256" key="6">
    <source>
        <dbReference type="ARBA" id="ARBA00047561"/>
    </source>
</evidence>
<dbReference type="EMBL" id="VCYH01000001">
    <property type="protein sequence ID" value="MDN7023457.1"/>
    <property type="molecule type" value="Genomic_DNA"/>
</dbReference>
<protein>
    <recommendedName>
        <fullName evidence="2">precorrin-2 dehydrogenase</fullName>
        <ecNumber evidence="2">1.3.1.76</ecNumber>
    </recommendedName>
</protein>
<reference evidence="7" key="1">
    <citation type="submission" date="2019-05" db="EMBL/GenBank/DDBJ databases">
        <title>Methanoculleus sp. FWC-SCC1, a methanogenic archaeon isolated from deep marine cold seep.</title>
        <authorList>
            <person name="Chen Y.-W."/>
            <person name="Chen S.-C."/>
            <person name="Teng N.-H."/>
            <person name="Lai M.-C."/>
        </authorList>
    </citation>
    <scope>NUCLEOTIDE SEQUENCE</scope>
    <source>
        <strain evidence="7">FWC-SCC1</strain>
    </source>
</reference>
<keyword evidence="8" id="KW-1185">Reference proteome</keyword>
<comment type="caution">
    <text evidence="7">The sequence shown here is derived from an EMBL/GenBank/DDBJ whole genome shotgun (WGS) entry which is preliminary data.</text>
</comment>
<keyword evidence="4" id="KW-0520">NAD</keyword>
<dbReference type="Gene3D" id="3.40.50.720">
    <property type="entry name" value="NAD(P)-binding Rossmann-like Domain"/>
    <property type="match status" value="1"/>
</dbReference>
<dbReference type="InterPro" id="IPR028161">
    <property type="entry name" value="Met8-like"/>
</dbReference>
<dbReference type="Pfam" id="PF13241">
    <property type="entry name" value="NAD_binding_7"/>
    <property type="match status" value="1"/>
</dbReference>
<dbReference type="SUPFAM" id="SSF51735">
    <property type="entry name" value="NAD(P)-binding Rossmann-fold domains"/>
    <property type="match status" value="1"/>
</dbReference>
<accession>A0ABT8M698</accession>
<evidence type="ECO:0000256" key="3">
    <source>
        <dbReference type="ARBA" id="ARBA00023002"/>
    </source>
</evidence>
<dbReference type="Proteomes" id="UP001168338">
    <property type="component" value="Unassembled WGS sequence"/>
</dbReference>
<dbReference type="SUPFAM" id="SSF75615">
    <property type="entry name" value="Siroheme synthase middle domains-like"/>
    <property type="match status" value="1"/>
</dbReference>
<name>A0ABT8M698_9EURY</name>